<feature type="domain" description="Amidohydrolase-related" evidence="1">
    <location>
        <begin position="52"/>
        <end position="208"/>
    </location>
</feature>
<dbReference type="Gene3D" id="1.20.58.520">
    <property type="entry name" value="Amidohydrolase"/>
    <property type="match status" value="1"/>
</dbReference>
<organism evidence="2 3">
    <name type="scientific">Zasmidium cellare</name>
    <name type="common">Wine cellar mold</name>
    <name type="synonym">Racodium cellare</name>
    <dbReference type="NCBI Taxonomy" id="395010"/>
    <lineage>
        <taxon>Eukaryota</taxon>
        <taxon>Fungi</taxon>
        <taxon>Dikarya</taxon>
        <taxon>Ascomycota</taxon>
        <taxon>Pezizomycotina</taxon>
        <taxon>Dothideomycetes</taxon>
        <taxon>Dothideomycetidae</taxon>
        <taxon>Mycosphaerellales</taxon>
        <taxon>Mycosphaerellaceae</taxon>
        <taxon>Zasmidium</taxon>
    </lineage>
</organism>
<proteinExistence type="predicted"/>
<protein>
    <recommendedName>
        <fullName evidence="1">Amidohydrolase-related domain-containing protein</fullName>
    </recommendedName>
</protein>
<dbReference type="Gene3D" id="2.30.40.10">
    <property type="entry name" value="Urease, subunit C, domain 1"/>
    <property type="match status" value="1"/>
</dbReference>
<dbReference type="Pfam" id="PF01979">
    <property type="entry name" value="Amidohydro_1"/>
    <property type="match status" value="1"/>
</dbReference>
<dbReference type="Proteomes" id="UP001305779">
    <property type="component" value="Unassembled WGS sequence"/>
</dbReference>
<dbReference type="Gene3D" id="3.40.50.10910">
    <property type="entry name" value="Amidohydrolase"/>
    <property type="match status" value="1"/>
</dbReference>
<evidence type="ECO:0000313" key="2">
    <source>
        <dbReference type="EMBL" id="KAK4505194.1"/>
    </source>
</evidence>
<dbReference type="SUPFAM" id="SSF51556">
    <property type="entry name" value="Metallo-dependent hydrolases"/>
    <property type="match status" value="1"/>
</dbReference>
<evidence type="ECO:0000313" key="3">
    <source>
        <dbReference type="Proteomes" id="UP001305779"/>
    </source>
</evidence>
<reference evidence="2 3" key="1">
    <citation type="journal article" date="2023" name="G3 (Bethesda)">
        <title>A chromosome-level genome assembly of Zasmidium syzygii isolated from banana leaves.</title>
        <authorList>
            <person name="van Westerhoven A.C."/>
            <person name="Mehrabi R."/>
            <person name="Talebi R."/>
            <person name="Steentjes M.B.F."/>
            <person name="Corcolon B."/>
            <person name="Chong P.A."/>
            <person name="Kema G.H.J."/>
            <person name="Seidl M.F."/>
        </authorList>
    </citation>
    <scope>NUCLEOTIDE SEQUENCE [LARGE SCALE GENOMIC DNA]</scope>
    <source>
        <strain evidence="2 3">P124</strain>
    </source>
</reference>
<dbReference type="PANTHER" id="PTHR43135">
    <property type="entry name" value="ALPHA-D-RIBOSE 1-METHYLPHOSPHONATE 5-TRIPHOSPHATE DIPHOSPHATASE"/>
    <property type="match status" value="1"/>
</dbReference>
<dbReference type="InterPro" id="IPR011059">
    <property type="entry name" value="Metal-dep_hydrolase_composite"/>
</dbReference>
<gene>
    <name evidence="2" type="ORF">PRZ48_003157</name>
</gene>
<dbReference type="PANTHER" id="PTHR43135:SF3">
    <property type="entry name" value="ALPHA-D-RIBOSE 1-METHYLPHOSPHONATE 5-TRIPHOSPHATE DIPHOSPHATASE"/>
    <property type="match status" value="1"/>
</dbReference>
<dbReference type="InterPro" id="IPR051781">
    <property type="entry name" value="Metallo-dep_Hydrolase"/>
</dbReference>
<comment type="caution">
    <text evidence="2">The sequence shown here is derived from an EMBL/GenBank/DDBJ whole genome shotgun (WGS) entry which is preliminary data.</text>
</comment>
<evidence type="ECO:0000259" key="1">
    <source>
        <dbReference type="Pfam" id="PF01979"/>
    </source>
</evidence>
<dbReference type="InterPro" id="IPR006680">
    <property type="entry name" value="Amidohydro-rel"/>
</dbReference>
<keyword evidence="3" id="KW-1185">Reference proteome</keyword>
<sequence length="294" mass="31765">MDSFLITDIRIFDGEQVLESGSVLVRDGTMAQVSANGPIDFNGPTISKPGHTLIPGLIDAHVHVEPGHESGLAQSLRFGVTTMCDLGNAPFQLKRLRECAEEGDCSDRFGINISKHVKPLETEDDARAYVDDRITQDVDYIKLIHESGSSYGMKLPTLSPAVEKAIVAKAHEAGLPVLAHAMTVKDTLAVLEASVDGTAHTILDRSPTAELIAAYKKNNAFCNPTLALIASATEEGRQMQERYAHDPRARELLGQVEKDQMCQCLSLAKDAGGKLEHAVETVKALKAAGIDILW</sequence>
<accession>A0ABR0EU85</accession>
<dbReference type="SUPFAM" id="SSF51338">
    <property type="entry name" value="Composite domain of metallo-dependent hydrolases"/>
    <property type="match status" value="1"/>
</dbReference>
<dbReference type="EMBL" id="JAXOVC010000002">
    <property type="protein sequence ID" value="KAK4505194.1"/>
    <property type="molecule type" value="Genomic_DNA"/>
</dbReference>
<dbReference type="InterPro" id="IPR032466">
    <property type="entry name" value="Metal_Hydrolase"/>
</dbReference>
<name>A0ABR0EU85_ZASCE</name>
<dbReference type="Gene3D" id="3.30.110.90">
    <property type="entry name" value="Amidohydrolase"/>
    <property type="match status" value="1"/>
</dbReference>